<dbReference type="AlphaFoldDB" id="A0A6M5Z675"/>
<dbReference type="RefSeq" id="WP_171475563.1">
    <property type="nucleotide sequence ID" value="NZ_CP053452.2"/>
</dbReference>
<keyword evidence="4" id="KW-1185">Reference proteome</keyword>
<feature type="signal peptide" evidence="2">
    <location>
        <begin position="1"/>
        <end position="25"/>
    </location>
</feature>
<evidence type="ECO:0000313" key="4">
    <source>
        <dbReference type="Proteomes" id="UP000503447"/>
    </source>
</evidence>
<dbReference type="KEGG" id="ftj:FTUN_8549"/>
<dbReference type="InterPro" id="IPR010870">
    <property type="entry name" value="Porin_O/P"/>
</dbReference>
<evidence type="ECO:0000313" key="3">
    <source>
        <dbReference type="EMBL" id="QJX00911.1"/>
    </source>
</evidence>
<accession>A0A6M5Z675</accession>
<dbReference type="Gene3D" id="2.40.160.10">
    <property type="entry name" value="Porin"/>
    <property type="match status" value="1"/>
</dbReference>
<proteinExistence type="predicted"/>
<dbReference type="EMBL" id="CP053452">
    <property type="protein sequence ID" value="QJX00911.1"/>
    <property type="molecule type" value="Genomic_DNA"/>
</dbReference>
<gene>
    <name evidence="3" type="ORF">FTUN_8549</name>
</gene>
<feature type="chain" id="PRO_5026703599" description="Porin" evidence="2">
    <location>
        <begin position="26"/>
        <end position="560"/>
    </location>
</feature>
<evidence type="ECO:0008006" key="5">
    <source>
        <dbReference type="Google" id="ProtNLM"/>
    </source>
</evidence>
<name>A0A6M5Z675_9BACT</name>
<dbReference type="InterPro" id="IPR023614">
    <property type="entry name" value="Porin_dom_sf"/>
</dbReference>
<sequence length="560" mass="61485">MCTVLCRVVAVGAVLFVLTIERAAAQQPLAPLPPLAPQVSPQDDLKARVERLEQQNQALQDRLRSMSGASPAGIATGGGPGPDKLQDILKDPLASEEQAKREAERKEAEKRQQEIDGYVIGSQLGLTARWRPDSGVWLETPNQDFRMHFGFWMQWDTVSFTQSNSLKPTNQIGDLQDGTYFRRIRPFWEGTAYDTIEWNLILALEQVGAVGANSNALINLDEFWTGIYGVPLIGRVRVGHMKVPQGLEGNQMTSSRATTFQENAAYTDAFYRVFGTGVQIANTAFEKRMTWQAMGYRDDFARGNVGADFGDGQYAGTGRLTGLLIDNADGRELLHVGLSGTWRRAPRPEAAGVLGPNQVRLQARPELRDSFGGFGDNVNLPGNSVRMVDTGAINASSTTVLGSELAYIRGPFSTQAEWAMTYVNNAAVGTGPASSTRSFNGGYVAVSYFLTGETRNYDKEFGTFARNYVNPFTNFWWKKGTIGLGAWEVAVRYSYLNLNDGPVQGGILSGTTVGLNWYWNPNMKIQFEYLDDQRYHKGTANGGTAAGAVQGFGTRVQIQF</sequence>
<evidence type="ECO:0000256" key="1">
    <source>
        <dbReference type="SAM" id="MobiDB-lite"/>
    </source>
</evidence>
<dbReference type="Pfam" id="PF07396">
    <property type="entry name" value="Porin_O_P"/>
    <property type="match status" value="1"/>
</dbReference>
<dbReference type="Proteomes" id="UP000503447">
    <property type="component" value="Chromosome"/>
</dbReference>
<protein>
    <recommendedName>
        <fullName evidence="5">Porin</fullName>
    </recommendedName>
</protein>
<organism evidence="3 4">
    <name type="scientific">Frigoriglobus tundricola</name>
    <dbReference type="NCBI Taxonomy" id="2774151"/>
    <lineage>
        <taxon>Bacteria</taxon>
        <taxon>Pseudomonadati</taxon>
        <taxon>Planctomycetota</taxon>
        <taxon>Planctomycetia</taxon>
        <taxon>Gemmatales</taxon>
        <taxon>Gemmataceae</taxon>
        <taxon>Frigoriglobus</taxon>
    </lineage>
</organism>
<keyword evidence="2" id="KW-0732">Signal</keyword>
<evidence type="ECO:0000256" key="2">
    <source>
        <dbReference type="SAM" id="SignalP"/>
    </source>
</evidence>
<reference evidence="4" key="1">
    <citation type="submission" date="2020-05" db="EMBL/GenBank/DDBJ databases">
        <title>Frigoriglobus tundricola gen. nov., sp. nov., a psychrotolerant cellulolytic planctomycete of the family Gemmataceae with two divergent copies of 16S rRNA gene.</title>
        <authorList>
            <person name="Kulichevskaya I.S."/>
            <person name="Ivanova A.A."/>
            <person name="Naumoff D.G."/>
            <person name="Beletsky A.V."/>
            <person name="Rijpstra W.I.C."/>
            <person name="Sinninghe Damste J.S."/>
            <person name="Mardanov A.V."/>
            <person name="Ravin N.V."/>
            <person name="Dedysh S.N."/>
        </authorList>
    </citation>
    <scope>NUCLEOTIDE SEQUENCE [LARGE SCALE GENOMIC DNA]</scope>
    <source>
        <strain evidence="4">PL17</strain>
    </source>
</reference>
<feature type="region of interest" description="Disordered" evidence="1">
    <location>
        <begin position="61"/>
        <end position="87"/>
    </location>
</feature>